<dbReference type="InterPro" id="IPR000172">
    <property type="entry name" value="GMC_OxRdtase_N"/>
</dbReference>
<keyword evidence="9" id="KW-1185">Reference proteome</keyword>
<feature type="binding site" evidence="5">
    <location>
        <position position="264"/>
    </location>
    <ligand>
        <name>FAD</name>
        <dbReference type="ChEBI" id="CHEBI:57692"/>
    </ligand>
</feature>
<keyword evidence="6" id="KW-1133">Transmembrane helix</keyword>
<organism evidence="9 10">
    <name type="scientific">Agrilus planipennis</name>
    <name type="common">Emerald ash borer</name>
    <name type="synonym">Agrilus marcopoli</name>
    <dbReference type="NCBI Taxonomy" id="224129"/>
    <lineage>
        <taxon>Eukaryota</taxon>
        <taxon>Metazoa</taxon>
        <taxon>Ecdysozoa</taxon>
        <taxon>Arthropoda</taxon>
        <taxon>Hexapoda</taxon>
        <taxon>Insecta</taxon>
        <taxon>Pterygota</taxon>
        <taxon>Neoptera</taxon>
        <taxon>Endopterygota</taxon>
        <taxon>Coleoptera</taxon>
        <taxon>Polyphaga</taxon>
        <taxon>Elateriformia</taxon>
        <taxon>Buprestoidea</taxon>
        <taxon>Buprestidae</taxon>
        <taxon>Agrilinae</taxon>
        <taxon>Agrilus</taxon>
    </lineage>
</organism>
<evidence type="ECO:0000256" key="1">
    <source>
        <dbReference type="ARBA" id="ARBA00001974"/>
    </source>
</evidence>
<gene>
    <name evidence="10" type="primary">LOC108742247</name>
</gene>
<dbReference type="PANTHER" id="PTHR11552:SF147">
    <property type="entry name" value="CHOLINE DEHYDROGENASE, MITOCHONDRIAL"/>
    <property type="match status" value="1"/>
</dbReference>
<dbReference type="Pfam" id="PF00732">
    <property type="entry name" value="GMC_oxred_N"/>
    <property type="match status" value="1"/>
</dbReference>
<comment type="similarity">
    <text evidence="2">Belongs to the GMC oxidoreductase family.</text>
</comment>
<evidence type="ECO:0000313" key="9">
    <source>
        <dbReference type="Proteomes" id="UP000192223"/>
    </source>
</evidence>
<dbReference type="PIRSF" id="PIRSF000137">
    <property type="entry name" value="Alcohol_oxidase"/>
    <property type="match status" value="1"/>
</dbReference>
<dbReference type="AlphaFoldDB" id="A0A1W4X9U9"/>
<feature type="transmembrane region" description="Helical" evidence="6">
    <location>
        <begin position="6"/>
        <end position="29"/>
    </location>
</feature>
<dbReference type="GO" id="GO:0050660">
    <property type="term" value="F:flavin adenine dinucleotide binding"/>
    <property type="evidence" value="ECO:0007669"/>
    <property type="project" value="InterPro"/>
</dbReference>
<evidence type="ECO:0000256" key="4">
    <source>
        <dbReference type="ARBA" id="ARBA00022827"/>
    </source>
</evidence>
<evidence type="ECO:0000313" key="10">
    <source>
        <dbReference type="RefSeq" id="XP_018332886.1"/>
    </source>
</evidence>
<dbReference type="PANTHER" id="PTHR11552">
    <property type="entry name" value="GLUCOSE-METHANOL-CHOLINE GMC OXIDOREDUCTASE"/>
    <property type="match status" value="1"/>
</dbReference>
<dbReference type="InterPro" id="IPR007867">
    <property type="entry name" value="GMC_OxRtase_C"/>
</dbReference>
<comment type="cofactor">
    <cofactor evidence="1 5">
        <name>FAD</name>
        <dbReference type="ChEBI" id="CHEBI:57692"/>
    </cofactor>
</comment>
<dbReference type="GeneID" id="108742247"/>
<dbReference type="InterPro" id="IPR036188">
    <property type="entry name" value="FAD/NAD-bd_sf"/>
</dbReference>
<evidence type="ECO:0000259" key="8">
    <source>
        <dbReference type="Pfam" id="PF05199"/>
    </source>
</evidence>
<dbReference type="KEGG" id="apln:108742247"/>
<keyword evidence="4 5" id="KW-0274">FAD</keyword>
<dbReference type="STRING" id="224129.A0A1W4X9U9"/>
<dbReference type="OrthoDB" id="5428259at2759"/>
<keyword evidence="6" id="KW-0472">Membrane</keyword>
<dbReference type="SUPFAM" id="SSF54373">
    <property type="entry name" value="FAD-linked reductases, C-terminal domain"/>
    <property type="match status" value="1"/>
</dbReference>
<evidence type="ECO:0000256" key="3">
    <source>
        <dbReference type="ARBA" id="ARBA00022630"/>
    </source>
</evidence>
<feature type="domain" description="Glucose-methanol-choline oxidoreductase C-terminal" evidence="8">
    <location>
        <begin position="448"/>
        <end position="588"/>
    </location>
</feature>
<sequence length="614" mass="68393">MISLTSFAIRCGFPFVSFIIFMLIFMCILKEWMFTYFSNYLLPEKIINEFDYIVVGSGSAGSIVALRLAENSNNTVLVLEAGICAGILFDIPGLTPLLQKSLVDWHYSTVPQKHGGWALKNNISNWPMGSIYGGTSRLNSMIYARGHPSDFKSWFKNDSNYLYEKHILSYFMKAEDQRGRYKSSQLHSTGGPLAVDDLPFITPFAQHFLDAVSSLNFSIHDLNGGENRGFMKVQANIKSGSRWSPAHHLLYSKNNVIIKTNAFVEEILFSGNYEAYGVRYSHFGNKFIVNARKGIVLSAGVVGSPKLLMLSGVGPKDHLEKVNVSLVTDLPVGDNLQDHITTGLDLIVLNKSVGLSLSDLLSPVSAFQYIFHKRGPWTSIGCEVIGVIDTKGNGVPDLQIMVLPTGITADFGAHLRHALNLKDSAWTHYFELFQDKTTVSIIPVVLHPKSRGTVRLQDNNPYSKPLIDPNYLSEPYDVEILLKGIELIKKIIGTEPLSRLGAKLNDKKFPGCENYTFDSRNYWECYVRHFTLTSYHPVGTCSLGGKNEKSVVNYNFKVKNTNKLFVVDASVLPTLPSANINAAVVMIAEKAADMIKLEDKLSSGRCYLLEVFLR</sequence>
<protein>
    <submittedName>
        <fullName evidence="10">Glucose dehydrogenase [FAD, quinone]-like isoform X1</fullName>
    </submittedName>
</protein>
<evidence type="ECO:0000256" key="5">
    <source>
        <dbReference type="PIRSR" id="PIRSR000137-2"/>
    </source>
</evidence>
<accession>A0A1W4X9U9</accession>
<evidence type="ECO:0000256" key="2">
    <source>
        <dbReference type="ARBA" id="ARBA00010790"/>
    </source>
</evidence>
<dbReference type="Gene3D" id="3.50.50.60">
    <property type="entry name" value="FAD/NAD(P)-binding domain"/>
    <property type="match status" value="1"/>
</dbReference>
<name>A0A1W4X9U9_AGRPL</name>
<evidence type="ECO:0000259" key="7">
    <source>
        <dbReference type="Pfam" id="PF00732"/>
    </source>
</evidence>
<dbReference type="Pfam" id="PF05199">
    <property type="entry name" value="GMC_oxred_C"/>
    <property type="match status" value="1"/>
</dbReference>
<dbReference type="InParanoid" id="A0A1W4X9U9"/>
<dbReference type="RefSeq" id="XP_018332886.1">
    <property type="nucleotide sequence ID" value="XM_018477384.2"/>
</dbReference>
<evidence type="ECO:0000256" key="6">
    <source>
        <dbReference type="SAM" id="Phobius"/>
    </source>
</evidence>
<proteinExistence type="inferred from homology"/>
<dbReference type="GO" id="GO:0016614">
    <property type="term" value="F:oxidoreductase activity, acting on CH-OH group of donors"/>
    <property type="evidence" value="ECO:0007669"/>
    <property type="project" value="InterPro"/>
</dbReference>
<dbReference type="Gene3D" id="3.30.560.10">
    <property type="entry name" value="Glucose Oxidase, domain 3"/>
    <property type="match status" value="1"/>
</dbReference>
<feature type="domain" description="Glucose-methanol-choline oxidoreductase N-terminal" evidence="7">
    <location>
        <begin position="50"/>
        <end position="340"/>
    </location>
</feature>
<dbReference type="SUPFAM" id="SSF51905">
    <property type="entry name" value="FAD/NAD(P)-binding domain"/>
    <property type="match status" value="1"/>
</dbReference>
<dbReference type="Proteomes" id="UP000192223">
    <property type="component" value="Unplaced"/>
</dbReference>
<dbReference type="InterPro" id="IPR012132">
    <property type="entry name" value="GMC_OxRdtase"/>
</dbReference>
<keyword evidence="6" id="KW-0812">Transmembrane</keyword>
<keyword evidence="3" id="KW-0285">Flavoprotein</keyword>
<feature type="binding site" evidence="5">
    <location>
        <position position="135"/>
    </location>
    <ligand>
        <name>FAD</name>
        <dbReference type="ChEBI" id="CHEBI:57692"/>
    </ligand>
</feature>
<reference evidence="10" key="1">
    <citation type="submission" date="2025-08" db="UniProtKB">
        <authorList>
            <consortium name="RefSeq"/>
        </authorList>
    </citation>
    <scope>IDENTIFICATION</scope>
    <source>
        <tissue evidence="10">Entire body</tissue>
    </source>
</reference>